<dbReference type="GO" id="GO:0006508">
    <property type="term" value="P:proteolysis"/>
    <property type="evidence" value="ECO:0007669"/>
    <property type="project" value="UniProtKB-KW"/>
</dbReference>
<dbReference type="GO" id="GO:0008233">
    <property type="term" value="F:peptidase activity"/>
    <property type="evidence" value="ECO:0007669"/>
    <property type="project" value="UniProtKB-KW"/>
</dbReference>
<evidence type="ECO:0000256" key="2">
    <source>
        <dbReference type="ARBA" id="ARBA00022670"/>
    </source>
</evidence>
<evidence type="ECO:0000313" key="9">
    <source>
        <dbReference type="EMBL" id="RKQ36304.1"/>
    </source>
</evidence>
<dbReference type="GO" id="GO:0106300">
    <property type="term" value="P:protein-DNA covalent cross-linking repair"/>
    <property type="evidence" value="ECO:0007669"/>
    <property type="project" value="InterPro"/>
</dbReference>
<dbReference type="InterPro" id="IPR036590">
    <property type="entry name" value="SRAP-like"/>
</dbReference>
<dbReference type="PANTHER" id="PTHR13604">
    <property type="entry name" value="DC12-RELATED"/>
    <property type="match status" value="1"/>
</dbReference>
<evidence type="ECO:0000256" key="8">
    <source>
        <dbReference type="RuleBase" id="RU364100"/>
    </source>
</evidence>
<dbReference type="RefSeq" id="WP_121029720.1">
    <property type="nucleotide sequence ID" value="NZ_PNJG02000001.1"/>
</dbReference>
<organism evidence="9 10">
    <name type="scientific">Kocuria tytonis</name>
    <dbReference type="NCBI Taxonomy" id="2054280"/>
    <lineage>
        <taxon>Bacteria</taxon>
        <taxon>Bacillati</taxon>
        <taxon>Actinomycetota</taxon>
        <taxon>Actinomycetes</taxon>
        <taxon>Micrococcales</taxon>
        <taxon>Micrococcaceae</taxon>
        <taxon>Kocuria</taxon>
    </lineage>
</organism>
<evidence type="ECO:0000256" key="4">
    <source>
        <dbReference type="ARBA" id="ARBA00022801"/>
    </source>
</evidence>
<dbReference type="InterPro" id="IPR003738">
    <property type="entry name" value="SRAP"/>
</dbReference>
<dbReference type="PANTHER" id="PTHR13604:SF0">
    <property type="entry name" value="ABASIC SITE PROCESSING PROTEIN HMCES"/>
    <property type="match status" value="1"/>
</dbReference>
<dbReference type="GO" id="GO:0003697">
    <property type="term" value="F:single-stranded DNA binding"/>
    <property type="evidence" value="ECO:0007669"/>
    <property type="project" value="InterPro"/>
</dbReference>
<keyword evidence="5" id="KW-0190">Covalent protein-DNA linkage</keyword>
<dbReference type="Proteomes" id="UP000249516">
    <property type="component" value="Unassembled WGS sequence"/>
</dbReference>
<sequence length="273" mass="30151">MCGRYVIARTPGQLALPFDARVDESVAELAEPNWNVAPTHTVPVVLERLDDEGRVLTEVHAARWGLVPSWAREISVGSRMFNARSETVTEKPSFRAAVSARRCAIPADGYYEWKAPQTGRGKKQPYFVHPRDDSPIWFAGIYEWWRIPDDAQDPAGAHQTRPGRNAQGGASPAQWLLSCSILTREAPAASDGDPHLAALGALHNRLPMGMGEDFARAWIAPDDDKDRTRTLVERAVQHSLEVAADWRMHPVSADVGSVRSQGAHLVEPQQTLL</sequence>
<dbReference type="AlphaFoldDB" id="A0A495AA69"/>
<keyword evidence="7" id="KW-0456">Lyase</keyword>
<keyword evidence="4 8" id="KW-0378">Hydrolase</keyword>
<keyword evidence="3" id="KW-0227">DNA damage</keyword>
<keyword evidence="10" id="KW-1185">Reference proteome</keyword>
<dbReference type="OrthoDB" id="9782620at2"/>
<evidence type="ECO:0000256" key="7">
    <source>
        <dbReference type="ARBA" id="ARBA00023239"/>
    </source>
</evidence>
<gene>
    <name evidence="9" type="ORF">C1C97_001050</name>
</gene>
<comment type="similarity">
    <text evidence="1 8">Belongs to the SOS response-associated peptidase family.</text>
</comment>
<comment type="caution">
    <text evidence="9">The sequence shown here is derived from an EMBL/GenBank/DDBJ whole genome shotgun (WGS) entry which is preliminary data.</text>
</comment>
<dbReference type="Pfam" id="PF02586">
    <property type="entry name" value="SRAP"/>
    <property type="match status" value="1"/>
</dbReference>
<accession>A0A495AA69</accession>
<dbReference type="EC" id="3.4.-.-" evidence="8"/>
<dbReference type="GO" id="GO:0016829">
    <property type="term" value="F:lyase activity"/>
    <property type="evidence" value="ECO:0007669"/>
    <property type="project" value="UniProtKB-KW"/>
</dbReference>
<dbReference type="Gene3D" id="3.90.1680.10">
    <property type="entry name" value="SOS response associated peptidase-like"/>
    <property type="match status" value="1"/>
</dbReference>
<evidence type="ECO:0000256" key="1">
    <source>
        <dbReference type="ARBA" id="ARBA00008136"/>
    </source>
</evidence>
<keyword evidence="2 8" id="KW-0645">Protease</keyword>
<name>A0A495AA69_9MICC</name>
<dbReference type="SUPFAM" id="SSF143081">
    <property type="entry name" value="BB1717-like"/>
    <property type="match status" value="1"/>
</dbReference>
<evidence type="ECO:0000256" key="6">
    <source>
        <dbReference type="ARBA" id="ARBA00023125"/>
    </source>
</evidence>
<reference evidence="9 10" key="1">
    <citation type="submission" date="2018-10" db="EMBL/GenBank/DDBJ databases">
        <title>Kocuria tytouropygialis sp. nov., isolated from the uropygial gland of an American barn owl (Tyto furcata).</title>
        <authorList>
            <person name="Braun M.S."/>
            <person name="Wang E."/>
            <person name="Zimmermann S."/>
            <person name="Wagner H."/>
            <person name="Wink M."/>
        </authorList>
    </citation>
    <scope>NUCLEOTIDE SEQUENCE [LARGE SCALE GENOMIC DNA]</scope>
    <source>
        <strain evidence="9 10">442</strain>
    </source>
</reference>
<keyword evidence="6" id="KW-0238">DNA-binding</keyword>
<protein>
    <recommendedName>
        <fullName evidence="8">Abasic site processing protein</fullName>
        <ecNumber evidence="8">3.4.-.-</ecNumber>
    </recommendedName>
</protein>
<evidence type="ECO:0000256" key="3">
    <source>
        <dbReference type="ARBA" id="ARBA00022763"/>
    </source>
</evidence>
<dbReference type="EMBL" id="PNJG02000001">
    <property type="protein sequence ID" value="RKQ36304.1"/>
    <property type="molecule type" value="Genomic_DNA"/>
</dbReference>
<proteinExistence type="inferred from homology"/>
<evidence type="ECO:0000256" key="5">
    <source>
        <dbReference type="ARBA" id="ARBA00023124"/>
    </source>
</evidence>
<evidence type="ECO:0000313" key="10">
    <source>
        <dbReference type="Proteomes" id="UP000249516"/>
    </source>
</evidence>